<protein>
    <submittedName>
        <fullName evidence="1">Uncharacterized protein</fullName>
    </submittedName>
</protein>
<proteinExistence type="predicted"/>
<name>A0A9X9M1I2_GULGU</name>
<comment type="caution">
    <text evidence="1">The sequence shown here is derived from an EMBL/GenBank/DDBJ whole genome shotgun (WGS) entry which is preliminary data.</text>
</comment>
<evidence type="ECO:0000313" key="2">
    <source>
        <dbReference type="Proteomes" id="UP000269945"/>
    </source>
</evidence>
<keyword evidence="2" id="KW-1185">Reference proteome</keyword>
<accession>A0A9X9M1I2</accession>
<feature type="non-terminal residue" evidence="1">
    <location>
        <position position="1"/>
    </location>
</feature>
<dbReference type="AlphaFoldDB" id="A0A9X9M1I2"/>
<dbReference type="Proteomes" id="UP000269945">
    <property type="component" value="Unassembled WGS sequence"/>
</dbReference>
<sequence>CPVPQCDGSQAALLLNRKLFFSKLPLSWNNCDSPPRIRVAFHIGRLRFFCAICSAAHRRERFSLTRFGVPKKHSVDCVFKDHQPSQNCSVILVPTLIPDLMKLLGS</sequence>
<evidence type="ECO:0000313" key="1">
    <source>
        <dbReference type="EMBL" id="VCX18330.1"/>
    </source>
</evidence>
<organism evidence="1 2">
    <name type="scientific">Gulo gulo</name>
    <name type="common">Wolverine</name>
    <name type="synonym">Gluton</name>
    <dbReference type="NCBI Taxonomy" id="48420"/>
    <lineage>
        <taxon>Eukaryota</taxon>
        <taxon>Metazoa</taxon>
        <taxon>Chordata</taxon>
        <taxon>Craniata</taxon>
        <taxon>Vertebrata</taxon>
        <taxon>Euteleostomi</taxon>
        <taxon>Mammalia</taxon>
        <taxon>Eutheria</taxon>
        <taxon>Laurasiatheria</taxon>
        <taxon>Carnivora</taxon>
        <taxon>Caniformia</taxon>
        <taxon>Musteloidea</taxon>
        <taxon>Mustelidae</taxon>
        <taxon>Guloninae</taxon>
        <taxon>Gulo</taxon>
    </lineage>
</organism>
<reference evidence="1 2" key="1">
    <citation type="submission" date="2018-10" db="EMBL/GenBank/DDBJ databases">
        <authorList>
            <person name="Ekblom R."/>
            <person name="Jareborg N."/>
        </authorList>
    </citation>
    <scope>NUCLEOTIDE SEQUENCE [LARGE SCALE GENOMIC DNA]</scope>
    <source>
        <tissue evidence="1">Muscle</tissue>
    </source>
</reference>
<dbReference type="EMBL" id="CYRY02036521">
    <property type="protein sequence ID" value="VCX18330.1"/>
    <property type="molecule type" value="Genomic_DNA"/>
</dbReference>
<gene>
    <name evidence="1" type="ORF">BN2614_LOCUS2</name>
</gene>